<dbReference type="GO" id="GO:0046872">
    <property type="term" value="F:metal ion binding"/>
    <property type="evidence" value="ECO:0007669"/>
    <property type="project" value="UniProtKB-KW"/>
</dbReference>
<sequence length="150" mass="16291">MGKKGLIVSPIENGTVIDHLPPGTAVKIATMLGLMDGAVVIIGQNLRSTKYGKKDLIKVEDRFIGEVECNKIALLAPNATVNIVRGSAIAEKRNVEVPELVEEVALCGNANCITNREKVPTRLHLLSRSPLVMACYYCGHETKGEELRLK</sequence>
<evidence type="ECO:0000313" key="10">
    <source>
        <dbReference type="EMBL" id="HFK21085.1"/>
    </source>
</evidence>
<accession>A0A7C3F105</accession>
<dbReference type="PANTHER" id="PTHR35805:SF1">
    <property type="entry name" value="ASPARTATE CARBAMOYLTRANSFERASE REGULATORY CHAIN"/>
    <property type="match status" value="1"/>
</dbReference>
<dbReference type="AlphaFoldDB" id="A0A7C3F105"/>
<feature type="binding site" evidence="7">
    <location>
        <position position="112"/>
    </location>
    <ligand>
        <name>Zn(2+)</name>
        <dbReference type="ChEBI" id="CHEBI:29105"/>
    </ligand>
</feature>
<comment type="cofactor">
    <cofactor evidence="7">
        <name>Zn(2+)</name>
        <dbReference type="ChEBI" id="CHEBI:29105"/>
    </cofactor>
    <text evidence="7">Binds 1 zinc ion per subunit.</text>
</comment>
<keyword evidence="6 7" id="KW-0665">Pyrimidine biosynthesis</keyword>
<keyword evidence="5 7" id="KW-0862">Zinc</keyword>
<evidence type="ECO:0000256" key="3">
    <source>
        <dbReference type="ARBA" id="ARBA00021764"/>
    </source>
</evidence>
<protein>
    <recommendedName>
        <fullName evidence="3 7">Aspartate carbamoyltransferase regulatory chain</fullName>
    </recommendedName>
</protein>
<evidence type="ECO:0000256" key="1">
    <source>
        <dbReference type="ARBA" id="ARBA00002565"/>
    </source>
</evidence>
<dbReference type="EMBL" id="DSTX01000012">
    <property type="protein sequence ID" value="HFK21085.1"/>
    <property type="molecule type" value="Genomic_DNA"/>
</dbReference>
<dbReference type="HAMAP" id="MF_00002">
    <property type="entry name" value="Asp_carb_tr_reg"/>
    <property type="match status" value="1"/>
</dbReference>
<proteinExistence type="inferred from homology"/>
<dbReference type="SUPFAM" id="SSF54893">
    <property type="entry name" value="Aspartate carbamoyltransferase, Regulatory-chain, N-terminal domain"/>
    <property type="match status" value="1"/>
</dbReference>
<feature type="domain" description="Aspartate carbamoyltransferase regulatory subunit C-terminal" evidence="9">
    <location>
        <begin position="101"/>
        <end position="146"/>
    </location>
</feature>
<feature type="binding site" evidence="7">
    <location>
        <position position="138"/>
    </location>
    <ligand>
        <name>Zn(2+)</name>
        <dbReference type="ChEBI" id="CHEBI:29105"/>
    </ligand>
</feature>
<feature type="domain" description="Aspartate carbamoyltransferase regulatory subunit N-terminal" evidence="8">
    <location>
        <begin position="7"/>
        <end position="96"/>
    </location>
</feature>
<comment type="subunit">
    <text evidence="7">Contains catalytic and regulatory chains.</text>
</comment>
<evidence type="ECO:0000259" key="8">
    <source>
        <dbReference type="Pfam" id="PF01948"/>
    </source>
</evidence>
<dbReference type="GO" id="GO:0006207">
    <property type="term" value="P:'de novo' pyrimidine nucleobase biosynthetic process"/>
    <property type="evidence" value="ECO:0007669"/>
    <property type="project" value="InterPro"/>
</dbReference>
<reference evidence="10" key="1">
    <citation type="journal article" date="2020" name="mSystems">
        <title>Genome- and Community-Level Interaction Insights into Carbon Utilization and Element Cycling Functions of Hydrothermarchaeota in Hydrothermal Sediment.</title>
        <authorList>
            <person name="Zhou Z."/>
            <person name="Liu Y."/>
            <person name="Xu W."/>
            <person name="Pan J."/>
            <person name="Luo Z.H."/>
            <person name="Li M."/>
        </authorList>
    </citation>
    <scope>NUCLEOTIDE SEQUENCE [LARGE SCALE GENOMIC DNA]</scope>
    <source>
        <strain evidence="10">SpSt-468</strain>
    </source>
</reference>
<dbReference type="Pfam" id="PF01948">
    <property type="entry name" value="PyrI"/>
    <property type="match status" value="1"/>
</dbReference>
<comment type="caution">
    <text evidence="10">The sequence shown here is derived from an EMBL/GenBank/DDBJ whole genome shotgun (WGS) entry which is preliminary data.</text>
</comment>
<feature type="binding site" evidence="7">
    <location>
        <position position="135"/>
    </location>
    <ligand>
        <name>Zn(2+)</name>
        <dbReference type="ChEBI" id="CHEBI:29105"/>
    </ligand>
</feature>
<evidence type="ECO:0000256" key="4">
    <source>
        <dbReference type="ARBA" id="ARBA00022723"/>
    </source>
</evidence>
<evidence type="ECO:0000256" key="2">
    <source>
        <dbReference type="ARBA" id="ARBA00010498"/>
    </source>
</evidence>
<dbReference type="PANTHER" id="PTHR35805">
    <property type="entry name" value="ASPARTATE CARBAMOYLTRANSFERASE REGULATORY CHAIN"/>
    <property type="match status" value="1"/>
</dbReference>
<comment type="similarity">
    <text evidence="2 7">Belongs to the PyrI family.</text>
</comment>
<dbReference type="GO" id="GO:0009347">
    <property type="term" value="C:aspartate carbamoyltransferase complex"/>
    <property type="evidence" value="ECO:0007669"/>
    <property type="project" value="InterPro"/>
</dbReference>
<evidence type="ECO:0000256" key="5">
    <source>
        <dbReference type="ARBA" id="ARBA00022833"/>
    </source>
</evidence>
<evidence type="ECO:0000259" key="9">
    <source>
        <dbReference type="Pfam" id="PF02748"/>
    </source>
</evidence>
<dbReference type="InterPro" id="IPR002801">
    <property type="entry name" value="Asp_carbamoylTrfase_reg"/>
</dbReference>
<feature type="binding site" evidence="7">
    <location>
        <position position="107"/>
    </location>
    <ligand>
        <name>Zn(2+)</name>
        <dbReference type="ChEBI" id="CHEBI:29105"/>
    </ligand>
</feature>
<dbReference type="InterPro" id="IPR036793">
    <property type="entry name" value="Asp_carbatrfase_reg_N_sf"/>
</dbReference>
<dbReference type="Gene3D" id="3.30.70.140">
    <property type="entry name" value="Aspartate carbamoyltransferase regulatory subunit, N-terminal domain"/>
    <property type="match status" value="1"/>
</dbReference>
<dbReference type="GO" id="GO:0016740">
    <property type="term" value="F:transferase activity"/>
    <property type="evidence" value="ECO:0007669"/>
    <property type="project" value="UniProtKB-KW"/>
</dbReference>
<gene>
    <name evidence="7" type="primary">pyrI</name>
    <name evidence="10" type="ORF">ENS19_07425</name>
</gene>
<dbReference type="SUPFAM" id="SSF57825">
    <property type="entry name" value="Aspartate carbamoyltransferase, Regulatory-chain, C-terminal domain"/>
    <property type="match status" value="1"/>
</dbReference>
<evidence type="ECO:0000256" key="6">
    <source>
        <dbReference type="ARBA" id="ARBA00022975"/>
    </source>
</evidence>
<organism evidence="10">
    <name type="scientific">Candidatus Methanomethylicus mesodigestus</name>
    <dbReference type="NCBI Taxonomy" id="1867258"/>
    <lineage>
        <taxon>Archaea</taxon>
        <taxon>Thermoproteota</taxon>
        <taxon>Methanosuratincolia</taxon>
        <taxon>Candidatus Methanomethylicales</taxon>
        <taxon>Candidatus Methanomethylicaceae</taxon>
        <taxon>Candidatus Methanomethylicus</taxon>
    </lineage>
</organism>
<dbReference type="InterPro" id="IPR020542">
    <property type="entry name" value="Asp_carbamoyltrfase_reg_C"/>
</dbReference>
<dbReference type="Gene3D" id="2.30.30.20">
    <property type="entry name" value="Aspartate carbamoyltransferase regulatory subunit, C-terminal domain"/>
    <property type="match status" value="1"/>
</dbReference>
<dbReference type="GO" id="GO:0006221">
    <property type="term" value="P:pyrimidine nucleotide biosynthetic process"/>
    <property type="evidence" value="ECO:0007669"/>
    <property type="project" value="UniProtKB-UniRule"/>
</dbReference>
<dbReference type="InterPro" id="IPR020545">
    <property type="entry name" value="Asp_carbamoyltransf_reg_N"/>
</dbReference>
<comment type="function">
    <text evidence="1 7">Involved in allosteric regulation of aspartate carbamoyltransferase.</text>
</comment>
<keyword evidence="4 7" id="KW-0479">Metal-binding</keyword>
<keyword evidence="10" id="KW-0808">Transferase</keyword>
<evidence type="ECO:0000256" key="7">
    <source>
        <dbReference type="HAMAP-Rule" id="MF_00002"/>
    </source>
</evidence>
<dbReference type="Pfam" id="PF02748">
    <property type="entry name" value="PyrI_C"/>
    <property type="match status" value="1"/>
</dbReference>
<dbReference type="InterPro" id="IPR036792">
    <property type="entry name" value="Asp_carbatrfase_reg_C_sf"/>
</dbReference>
<name>A0A7C3F105_9CREN</name>